<comment type="subcellular location">
    <subcellularLocation>
        <location evidence="1 9">Cell membrane</location>
        <topology evidence="1 9">Multi-pass membrane protein</topology>
    </subcellularLocation>
</comment>
<dbReference type="RefSeq" id="WP_090871350.1">
    <property type="nucleotide sequence ID" value="NZ_FOHE01000016.1"/>
</dbReference>
<feature type="transmembrane region" description="Helical" evidence="9">
    <location>
        <begin position="12"/>
        <end position="30"/>
    </location>
</feature>
<keyword evidence="7 9" id="KW-1133">Transmembrane helix</keyword>
<comment type="similarity">
    <text evidence="2 9">Belongs to the alanine or glycine:cation symporter (AGCS) (TC 2.A.25) family.</text>
</comment>
<proteinExistence type="inferred from homology"/>
<keyword evidence="3 9" id="KW-0813">Transport</keyword>
<evidence type="ECO:0000313" key="10">
    <source>
        <dbReference type="EMBL" id="SET59102.1"/>
    </source>
</evidence>
<gene>
    <name evidence="10" type="ORF">SAMN05216389_11620</name>
</gene>
<keyword evidence="5 9" id="KW-0812">Transmembrane</keyword>
<evidence type="ECO:0000256" key="4">
    <source>
        <dbReference type="ARBA" id="ARBA00022475"/>
    </source>
</evidence>
<feature type="transmembrane region" description="Helical" evidence="9">
    <location>
        <begin position="70"/>
        <end position="93"/>
    </location>
</feature>
<reference evidence="10 11" key="1">
    <citation type="submission" date="2016-10" db="EMBL/GenBank/DDBJ databases">
        <authorList>
            <person name="de Groot N.N."/>
        </authorList>
    </citation>
    <scope>NUCLEOTIDE SEQUENCE [LARGE SCALE GENOMIC DNA]</scope>
    <source>
        <strain evidence="10 11">IBRC-M 10780</strain>
    </source>
</reference>
<keyword evidence="6 9" id="KW-0769">Symport</keyword>
<sequence length="486" mass="53104">MGNILEGLSAFLWGLPLIVTMVFVGLYFTIGSKFFQLAYLPHILKETFSNMFTKKNTNDDSKGVLTSFEAVTTAIGGSVGVANIGGVATAIAVGGPGAILWMWLTALLGMIIKTVEVTLSVYYRSTDYDGKPYGGPTFYMEKGLGEEKNFKYWMIPAVIFGFGIFSTFFITLQNYTISEALSSTFNVGMIPASIFFSILVYIVVYGGIKHIGKVASKIVPFMVLFYLIAGLYIILSNITEIGSVFSLIFTGAFGGTAAVGGFAGAAVAQVIRMGMARSVYSNEAGWGTSAMVHSTAKVKHPVKQGIWGAFEVFMDTIIVSTITAFTIIITGKWSSGLSGAELTLSAFEAGIGETGRIIITLSILLFGLTTLTGWYSYYEILLRHLFKNRQAKIKDNLLKGFMYLYPIPGTLMVVYAVTYGLPGQTVWYFADISSAIPTFINVVVILLLSKQFFRLLSDYKARYLGIGKVDPNAILFYEDKQKDKKL</sequence>
<keyword evidence="4 9" id="KW-1003">Cell membrane</keyword>
<feature type="transmembrane region" description="Helical" evidence="9">
    <location>
        <begin position="427"/>
        <end position="448"/>
    </location>
</feature>
<feature type="transmembrane region" description="Helical" evidence="9">
    <location>
        <begin position="184"/>
        <end position="206"/>
    </location>
</feature>
<dbReference type="Proteomes" id="UP000198618">
    <property type="component" value="Unassembled WGS sequence"/>
</dbReference>
<dbReference type="GO" id="GO:0005283">
    <property type="term" value="F:amino acid:sodium symporter activity"/>
    <property type="evidence" value="ECO:0007669"/>
    <property type="project" value="InterPro"/>
</dbReference>
<name>A0A1I0FNL8_9BACI</name>
<feature type="transmembrane region" description="Helical" evidence="9">
    <location>
        <begin position="357"/>
        <end position="380"/>
    </location>
</feature>
<evidence type="ECO:0000313" key="11">
    <source>
        <dbReference type="Proteomes" id="UP000198618"/>
    </source>
</evidence>
<feature type="transmembrane region" description="Helical" evidence="9">
    <location>
        <begin position="306"/>
        <end position="329"/>
    </location>
</feature>
<organism evidence="10 11">
    <name type="scientific">Oceanobacillus limi</name>
    <dbReference type="NCBI Taxonomy" id="930131"/>
    <lineage>
        <taxon>Bacteria</taxon>
        <taxon>Bacillati</taxon>
        <taxon>Bacillota</taxon>
        <taxon>Bacilli</taxon>
        <taxon>Bacillales</taxon>
        <taxon>Bacillaceae</taxon>
        <taxon>Oceanobacillus</taxon>
    </lineage>
</organism>
<dbReference type="OrthoDB" id="9804874at2"/>
<evidence type="ECO:0000256" key="9">
    <source>
        <dbReference type="RuleBase" id="RU363064"/>
    </source>
</evidence>
<dbReference type="NCBIfam" id="TIGR00835">
    <property type="entry name" value="agcS"/>
    <property type="match status" value="1"/>
</dbReference>
<dbReference type="PRINTS" id="PR00175">
    <property type="entry name" value="NAALASMPORT"/>
</dbReference>
<evidence type="ECO:0000256" key="3">
    <source>
        <dbReference type="ARBA" id="ARBA00022448"/>
    </source>
</evidence>
<dbReference type="AlphaFoldDB" id="A0A1I0FNL8"/>
<feature type="transmembrane region" description="Helical" evidence="9">
    <location>
        <begin position="218"/>
        <end position="238"/>
    </location>
</feature>
<feature type="transmembrane region" description="Helical" evidence="9">
    <location>
        <begin position="99"/>
        <end position="123"/>
    </location>
</feature>
<dbReference type="PANTHER" id="PTHR30330">
    <property type="entry name" value="AGSS FAMILY TRANSPORTER, SODIUM-ALANINE"/>
    <property type="match status" value="1"/>
</dbReference>
<keyword evidence="11" id="KW-1185">Reference proteome</keyword>
<evidence type="ECO:0000256" key="2">
    <source>
        <dbReference type="ARBA" id="ARBA00009261"/>
    </source>
</evidence>
<feature type="transmembrane region" description="Helical" evidence="9">
    <location>
        <begin position="401"/>
        <end position="421"/>
    </location>
</feature>
<evidence type="ECO:0000256" key="5">
    <source>
        <dbReference type="ARBA" id="ARBA00022692"/>
    </source>
</evidence>
<dbReference type="InterPro" id="IPR001463">
    <property type="entry name" value="Na/Ala_symport"/>
</dbReference>
<keyword evidence="8 9" id="KW-0472">Membrane</keyword>
<dbReference type="EMBL" id="FOHE01000016">
    <property type="protein sequence ID" value="SET59102.1"/>
    <property type="molecule type" value="Genomic_DNA"/>
</dbReference>
<accession>A0A1I0FNL8</accession>
<feature type="transmembrane region" description="Helical" evidence="9">
    <location>
        <begin position="152"/>
        <end position="172"/>
    </location>
</feature>
<feature type="transmembrane region" description="Helical" evidence="9">
    <location>
        <begin position="244"/>
        <end position="268"/>
    </location>
</feature>
<dbReference type="PANTHER" id="PTHR30330:SF14">
    <property type="entry name" value="SODIUM_AMINO ACID (ALANINE) SYMPORTER"/>
    <property type="match status" value="1"/>
</dbReference>
<evidence type="ECO:0000256" key="8">
    <source>
        <dbReference type="ARBA" id="ARBA00023136"/>
    </source>
</evidence>
<dbReference type="Pfam" id="PF01235">
    <property type="entry name" value="Na_Ala_symp"/>
    <property type="match status" value="1"/>
</dbReference>
<evidence type="ECO:0000256" key="6">
    <source>
        <dbReference type="ARBA" id="ARBA00022847"/>
    </source>
</evidence>
<protein>
    <submittedName>
        <fullName evidence="10">Alanine or glycine:cation symporter, AGCS family</fullName>
    </submittedName>
</protein>
<evidence type="ECO:0000256" key="1">
    <source>
        <dbReference type="ARBA" id="ARBA00004651"/>
    </source>
</evidence>
<evidence type="ECO:0000256" key="7">
    <source>
        <dbReference type="ARBA" id="ARBA00022989"/>
    </source>
</evidence>
<dbReference type="STRING" id="930131.SAMN05216389_11620"/>
<dbReference type="GO" id="GO:0005886">
    <property type="term" value="C:plasma membrane"/>
    <property type="evidence" value="ECO:0007669"/>
    <property type="project" value="UniProtKB-SubCell"/>
</dbReference>